<sequence length="123" mass="13603">MPELWWSHDYGIVTRTQDAGEEVWVRYESHRISLRHDGFPNELPADAVRLVPADGKTITVPRPHVPYGPAGMDTDTADADFLRDAADRLADFYRPFGSNLRATVVQLLRDAADAIEAPTGGVS</sequence>
<evidence type="ECO:0000313" key="2">
    <source>
        <dbReference type="Proteomes" id="UP001163203"/>
    </source>
</evidence>
<dbReference type="EMBL" id="CP113836">
    <property type="protein sequence ID" value="WAL67113.1"/>
    <property type="molecule type" value="Genomic_DNA"/>
</dbReference>
<proteinExistence type="predicted"/>
<accession>A0ABY7B633</accession>
<evidence type="ECO:0008006" key="3">
    <source>
        <dbReference type="Google" id="ProtNLM"/>
    </source>
</evidence>
<name>A0ABY7B633_9PSEU</name>
<gene>
    <name evidence="1" type="ORF">ORV05_04815</name>
</gene>
<organism evidence="1 2">
    <name type="scientific">Amycolatopsis cynarae</name>
    <dbReference type="NCBI Taxonomy" id="2995223"/>
    <lineage>
        <taxon>Bacteria</taxon>
        <taxon>Bacillati</taxon>
        <taxon>Actinomycetota</taxon>
        <taxon>Actinomycetes</taxon>
        <taxon>Pseudonocardiales</taxon>
        <taxon>Pseudonocardiaceae</taxon>
        <taxon>Amycolatopsis</taxon>
    </lineage>
</organism>
<keyword evidence="2" id="KW-1185">Reference proteome</keyword>
<protein>
    <recommendedName>
        <fullName evidence="3">DUF402 domain-containing protein</fullName>
    </recommendedName>
</protein>
<dbReference type="Proteomes" id="UP001163203">
    <property type="component" value="Chromosome"/>
</dbReference>
<reference evidence="1" key="1">
    <citation type="submission" date="2022-11" db="EMBL/GenBank/DDBJ databases">
        <authorList>
            <person name="Mo P."/>
        </authorList>
    </citation>
    <scope>NUCLEOTIDE SEQUENCE</scope>
    <source>
        <strain evidence="1">HUAS 11-8</strain>
    </source>
</reference>
<dbReference type="RefSeq" id="WP_268757239.1">
    <property type="nucleotide sequence ID" value="NZ_CP113836.1"/>
</dbReference>
<evidence type="ECO:0000313" key="1">
    <source>
        <dbReference type="EMBL" id="WAL67113.1"/>
    </source>
</evidence>